<evidence type="ECO:0000256" key="4">
    <source>
        <dbReference type="ARBA" id="ARBA00022485"/>
    </source>
</evidence>
<keyword evidence="10" id="KW-1015">Disulfide bond</keyword>
<dbReference type="PANTHER" id="PTHR38839">
    <property type="entry name" value="TRANSCRIPTIONAL REGULATOR WHID-RELATED"/>
    <property type="match status" value="1"/>
</dbReference>
<dbReference type="GO" id="GO:0046872">
    <property type="term" value="F:metal ion binding"/>
    <property type="evidence" value="ECO:0007669"/>
    <property type="project" value="UniProtKB-KW"/>
</dbReference>
<dbReference type="InterPro" id="IPR034768">
    <property type="entry name" value="4FE4S_WBL"/>
</dbReference>
<evidence type="ECO:0000256" key="9">
    <source>
        <dbReference type="ARBA" id="ARBA00023125"/>
    </source>
</evidence>
<name>A0AAW4TR44_BIFPS</name>
<keyword evidence="7" id="KW-0411">Iron-sulfur</keyword>
<dbReference type="AlphaFoldDB" id="A0AAW4TR44"/>
<protein>
    <submittedName>
        <fullName evidence="13">WhiB family transcriptional regulator</fullName>
    </submittedName>
</protein>
<dbReference type="InterPro" id="IPR003482">
    <property type="entry name" value="Whib"/>
</dbReference>
<comment type="cofactor">
    <cofactor evidence="1">
        <name>[4Fe-4S] cluster</name>
        <dbReference type="ChEBI" id="CHEBI:49883"/>
    </cofactor>
</comment>
<comment type="caution">
    <text evidence="13">The sequence shown here is derived from an EMBL/GenBank/DDBJ whole genome shotgun (WGS) entry which is preliminary data.</text>
</comment>
<keyword evidence="5" id="KW-0479">Metal-binding</keyword>
<keyword evidence="11" id="KW-0804">Transcription</keyword>
<keyword evidence="6" id="KW-0408">Iron</keyword>
<evidence type="ECO:0000313" key="13">
    <source>
        <dbReference type="EMBL" id="MCB4880815.1"/>
    </source>
</evidence>
<evidence type="ECO:0000256" key="2">
    <source>
        <dbReference type="ARBA" id="ARBA00004496"/>
    </source>
</evidence>
<accession>A0AAW4TR44</accession>
<evidence type="ECO:0000256" key="11">
    <source>
        <dbReference type="ARBA" id="ARBA00023163"/>
    </source>
</evidence>
<comment type="subcellular location">
    <subcellularLocation>
        <location evidence="2">Cytoplasm</location>
    </subcellularLocation>
</comment>
<evidence type="ECO:0000256" key="10">
    <source>
        <dbReference type="ARBA" id="ARBA00023157"/>
    </source>
</evidence>
<comment type="similarity">
    <text evidence="3">Belongs to the WhiB family.</text>
</comment>
<dbReference type="GO" id="GO:0051539">
    <property type="term" value="F:4 iron, 4 sulfur cluster binding"/>
    <property type="evidence" value="ECO:0007669"/>
    <property type="project" value="UniProtKB-KW"/>
</dbReference>
<keyword evidence="9" id="KW-0238">DNA-binding</keyword>
<dbReference type="RefSeq" id="WP_226590876.1">
    <property type="nucleotide sequence ID" value="NZ_JAHXEI010000008.1"/>
</dbReference>
<dbReference type="Proteomes" id="UP001197735">
    <property type="component" value="Unassembled WGS sequence"/>
</dbReference>
<dbReference type="GO" id="GO:0047134">
    <property type="term" value="F:protein-disulfide reductase [NAD(P)H] activity"/>
    <property type="evidence" value="ECO:0007669"/>
    <property type="project" value="TreeGrafter"/>
</dbReference>
<evidence type="ECO:0000256" key="5">
    <source>
        <dbReference type="ARBA" id="ARBA00022723"/>
    </source>
</evidence>
<evidence type="ECO:0000256" key="1">
    <source>
        <dbReference type="ARBA" id="ARBA00001966"/>
    </source>
</evidence>
<dbReference type="PROSITE" id="PS51674">
    <property type="entry name" value="4FE4S_WBL"/>
    <property type="match status" value="1"/>
</dbReference>
<evidence type="ECO:0000313" key="14">
    <source>
        <dbReference type="Proteomes" id="UP001197735"/>
    </source>
</evidence>
<sequence>MDWRHQAACRDHDPELWFSGKPYEQAAALAICRSCPVIGECSAREQLDQQEARA</sequence>
<dbReference type="GO" id="GO:0005737">
    <property type="term" value="C:cytoplasm"/>
    <property type="evidence" value="ECO:0007669"/>
    <property type="project" value="UniProtKB-SubCell"/>
</dbReference>
<evidence type="ECO:0000256" key="7">
    <source>
        <dbReference type="ARBA" id="ARBA00023014"/>
    </source>
</evidence>
<evidence type="ECO:0000256" key="3">
    <source>
        <dbReference type="ARBA" id="ARBA00006597"/>
    </source>
</evidence>
<dbReference type="GO" id="GO:0045454">
    <property type="term" value="P:cell redox homeostasis"/>
    <property type="evidence" value="ECO:0007669"/>
    <property type="project" value="TreeGrafter"/>
</dbReference>
<reference evidence="13" key="1">
    <citation type="submission" date="2021-07" db="EMBL/GenBank/DDBJ databases">
        <title>Xylan utilisation by Bifidobacterium pseudocatenulatum.</title>
        <authorList>
            <person name="Watanabe Y."/>
        </authorList>
    </citation>
    <scope>NUCLEOTIDE SEQUENCE</scope>
    <source>
        <strain evidence="13">YIT12824</strain>
    </source>
</reference>
<dbReference type="GO" id="GO:0003677">
    <property type="term" value="F:DNA binding"/>
    <property type="evidence" value="ECO:0007669"/>
    <property type="project" value="UniProtKB-KW"/>
</dbReference>
<feature type="domain" description="4Fe-4S Wbl-type" evidence="12">
    <location>
        <begin position="8"/>
        <end position="54"/>
    </location>
</feature>
<organism evidence="13 14">
    <name type="scientific">Bifidobacterium pseudocatenulatum</name>
    <dbReference type="NCBI Taxonomy" id="28026"/>
    <lineage>
        <taxon>Bacteria</taxon>
        <taxon>Bacillati</taxon>
        <taxon>Actinomycetota</taxon>
        <taxon>Actinomycetes</taxon>
        <taxon>Bifidobacteriales</taxon>
        <taxon>Bifidobacteriaceae</taxon>
        <taxon>Bifidobacterium</taxon>
    </lineage>
</organism>
<keyword evidence="4" id="KW-0004">4Fe-4S</keyword>
<dbReference type="EMBL" id="JAHXEI010000008">
    <property type="protein sequence ID" value="MCB4880815.1"/>
    <property type="molecule type" value="Genomic_DNA"/>
</dbReference>
<proteinExistence type="inferred from homology"/>
<evidence type="ECO:0000256" key="6">
    <source>
        <dbReference type="ARBA" id="ARBA00023004"/>
    </source>
</evidence>
<gene>
    <name evidence="13" type="ORF">KZP06_08820</name>
</gene>
<evidence type="ECO:0000259" key="12">
    <source>
        <dbReference type="PROSITE" id="PS51674"/>
    </source>
</evidence>
<evidence type="ECO:0000256" key="8">
    <source>
        <dbReference type="ARBA" id="ARBA00023015"/>
    </source>
</evidence>
<keyword evidence="8" id="KW-0805">Transcription regulation</keyword>
<dbReference type="GO" id="GO:0045892">
    <property type="term" value="P:negative regulation of DNA-templated transcription"/>
    <property type="evidence" value="ECO:0007669"/>
    <property type="project" value="TreeGrafter"/>
</dbReference>
<dbReference type="Pfam" id="PF02467">
    <property type="entry name" value="Whib"/>
    <property type="match status" value="1"/>
</dbReference>